<evidence type="ECO:0008006" key="12">
    <source>
        <dbReference type="Google" id="ProtNLM"/>
    </source>
</evidence>
<evidence type="ECO:0000256" key="9">
    <source>
        <dbReference type="RuleBase" id="RU361169"/>
    </source>
</evidence>
<sequence length="292" mass="31438">MQILGNLLAPVRDNWGACSGHWLHFKGVEGMTVDGSGVINGQGKAWWKDALLFERCNRLQLSGLTHLNGPGFHIHVVHSKNIIISNVTITAPEHSRNTDGIDITKSQQVIIRDSIIGTGDDCIAIKGGTKFLNISNIQCGPGHGISVGSIGGHKQEDYASDIHVRNCSITGATGGVKIKTWPGGKGTVQRISFEHITVKQTNYPVHINQHYYGSKEQPQAIKVSDVTFSDIHGTSTTENAIVLDCAKIGCNNIVLKQINITSVDPKKPASTICNNILGKATHISPLNASCFH</sequence>
<evidence type="ECO:0000256" key="8">
    <source>
        <dbReference type="PROSITE-ProRule" id="PRU10052"/>
    </source>
</evidence>
<feature type="active site" evidence="8">
    <location>
        <position position="143"/>
    </location>
</feature>
<dbReference type="InterPro" id="IPR006626">
    <property type="entry name" value="PbH1"/>
</dbReference>
<dbReference type="GO" id="GO:0004650">
    <property type="term" value="F:polygalacturonase activity"/>
    <property type="evidence" value="ECO:0007669"/>
    <property type="project" value="InterPro"/>
</dbReference>
<proteinExistence type="inferred from homology"/>
<keyword evidence="7" id="KW-0961">Cell wall biogenesis/degradation</keyword>
<keyword evidence="6 9" id="KW-0326">Glycosidase</keyword>
<keyword evidence="5 9" id="KW-0378">Hydrolase</keyword>
<name>A0AAV1YJI4_LUPLU</name>
<dbReference type="EMBL" id="CAXHTB010000025">
    <property type="protein sequence ID" value="CAL0333556.1"/>
    <property type="molecule type" value="Genomic_DNA"/>
</dbReference>
<accession>A0AAV1YJI4</accession>
<comment type="subcellular location">
    <subcellularLocation>
        <location evidence="1">Secreted</location>
        <location evidence="1">Cell wall</location>
    </subcellularLocation>
</comment>
<dbReference type="Pfam" id="PF00295">
    <property type="entry name" value="Glyco_hydro_28"/>
    <property type="match status" value="1"/>
</dbReference>
<gene>
    <name evidence="10" type="ORF">LLUT_LOCUS34616</name>
</gene>
<dbReference type="Gene3D" id="2.160.20.10">
    <property type="entry name" value="Single-stranded right-handed beta-helix, Pectin lyase-like"/>
    <property type="match status" value="1"/>
</dbReference>
<evidence type="ECO:0000313" key="11">
    <source>
        <dbReference type="Proteomes" id="UP001497480"/>
    </source>
</evidence>
<evidence type="ECO:0000256" key="3">
    <source>
        <dbReference type="ARBA" id="ARBA00022512"/>
    </source>
</evidence>
<protein>
    <recommendedName>
        <fullName evidence="12">Polygalacturonase</fullName>
    </recommendedName>
</protein>
<evidence type="ECO:0000256" key="1">
    <source>
        <dbReference type="ARBA" id="ARBA00004191"/>
    </source>
</evidence>
<dbReference type="AlphaFoldDB" id="A0AAV1YJI4"/>
<keyword evidence="11" id="KW-1185">Reference proteome</keyword>
<dbReference type="GO" id="GO:0005975">
    <property type="term" value="P:carbohydrate metabolic process"/>
    <property type="evidence" value="ECO:0007669"/>
    <property type="project" value="InterPro"/>
</dbReference>
<dbReference type="Proteomes" id="UP001497480">
    <property type="component" value="Unassembled WGS sequence"/>
</dbReference>
<evidence type="ECO:0000256" key="2">
    <source>
        <dbReference type="ARBA" id="ARBA00008834"/>
    </source>
</evidence>
<evidence type="ECO:0000313" key="10">
    <source>
        <dbReference type="EMBL" id="CAL0333556.1"/>
    </source>
</evidence>
<dbReference type="InterPro" id="IPR012334">
    <property type="entry name" value="Pectin_lyas_fold"/>
</dbReference>
<dbReference type="SUPFAM" id="SSF51126">
    <property type="entry name" value="Pectin lyase-like"/>
    <property type="match status" value="1"/>
</dbReference>
<comment type="caution">
    <text evidence="10">The sequence shown here is derived from an EMBL/GenBank/DDBJ whole genome shotgun (WGS) entry which is preliminary data.</text>
</comment>
<dbReference type="SMART" id="SM00710">
    <property type="entry name" value="PbH1"/>
    <property type="match status" value="5"/>
</dbReference>
<evidence type="ECO:0000256" key="6">
    <source>
        <dbReference type="ARBA" id="ARBA00023295"/>
    </source>
</evidence>
<organism evidence="10 11">
    <name type="scientific">Lupinus luteus</name>
    <name type="common">European yellow lupine</name>
    <dbReference type="NCBI Taxonomy" id="3873"/>
    <lineage>
        <taxon>Eukaryota</taxon>
        <taxon>Viridiplantae</taxon>
        <taxon>Streptophyta</taxon>
        <taxon>Embryophyta</taxon>
        <taxon>Tracheophyta</taxon>
        <taxon>Spermatophyta</taxon>
        <taxon>Magnoliopsida</taxon>
        <taxon>eudicotyledons</taxon>
        <taxon>Gunneridae</taxon>
        <taxon>Pentapetalae</taxon>
        <taxon>rosids</taxon>
        <taxon>fabids</taxon>
        <taxon>Fabales</taxon>
        <taxon>Fabaceae</taxon>
        <taxon>Papilionoideae</taxon>
        <taxon>50 kb inversion clade</taxon>
        <taxon>genistoids sensu lato</taxon>
        <taxon>core genistoids</taxon>
        <taxon>Genisteae</taxon>
        <taxon>Lupinus</taxon>
    </lineage>
</organism>
<dbReference type="InterPro" id="IPR011050">
    <property type="entry name" value="Pectin_lyase_fold/virulence"/>
</dbReference>
<reference evidence="10 11" key="1">
    <citation type="submission" date="2024-03" db="EMBL/GenBank/DDBJ databases">
        <authorList>
            <person name="Martinez-Hernandez J."/>
        </authorList>
    </citation>
    <scope>NUCLEOTIDE SEQUENCE [LARGE SCALE GENOMIC DNA]</scope>
</reference>
<evidence type="ECO:0000256" key="7">
    <source>
        <dbReference type="ARBA" id="ARBA00023316"/>
    </source>
</evidence>
<dbReference type="PROSITE" id="PS00502">
    <property type="entry name" value="POLYGALACTURONASE"/>
    <property type="match status" value="1"/>
</dbReference>
<keyword evidence="4" id="KW-0964">Secreted</keyword>
<evidence type="ECO:0000256" key="5">
    <source>
        <dbReference type="ARBA" id="ARBA00022801"/>
    </source>
</evidence>
<dbReference type="PANTHER" id="PTHR31375">
    <property type="match status" value="1"/>
</dbReference>
<keyword evidence="3" id="KW-0134">Cell wall</keyword>
<evidence type="ECO:0000256" key="4">
    <source>
        <dbReference type="ARBA" id="ARBA00022525"/>
    </source>
</evidence>
<dbReference type="InterPro" id="IPR000743">
    <property type="entry name" value="Glyco_hydro_28"/>
</dbReference>
<dbReference type="GO" id="GO:0071555">
    <property type="term" value="P:cell wall organization"/>
    <property type="evidence" value="ECO:0007669"/>
    <property type="project" value="UniProtKB-KW"/>
</dbReference>
<comment type="similarity">
    <text evidence="2 9">Belongs to the glycosyl hydrolase 28 family.</text>
</comment>